<dbReference type="Pfam" id="PF00293">
    <property type="entry name" value="NUDIX"/>
    <property type="match status" value="1"/>
</dbReference>
<evidence type="ECO:0000256" key="1">
    <source>
        <dbReference type="ARBA" id="ARBA00022801"/>
    </source>
</evidence>
<dbReference type="OrthoDB" id="9786141at2"/>
<dbReference type="InterPro" id="IPR020084">
    <property type="entry name" value="NUDIX_hydrolase_CS"/>
</dbReference>
<dbReference type="CDD" id="cd18873">
    <property type="entry name" value="NUDIX_NadM_like"/>
    <property type="match status" value="1"/>
</dbReference>
<dbReference type="InterPro" id="IPR015797">
    <property type="entry name" value="NUDIX_hydrolase-like_dom_sf"/>
</dbReference>
<comment type="caution">
    <text evidence="4">The sequence shown here is derived from an EMBL/GenBank/DDBJ whole genome shotgun (WGS) entry which is preliminary data.</text>
</comment>
<protein>
    <submittedName>
        <fullName evidence="4">8-oxo-dGTP diphosphatase</fullName>
    </submittedName>
</protein>
<dbReference type="Proteomes" id="UP000238157">
    <property type="component" value="Unassembled WGS sequence"/>
</dbReference>
<dbReference type="GO" id="GO:0016787">
    <property type="term" value="F:hydrolase activity"/>
    <property type="evidence" value="ECO:0007669"/>
    <property type="project" value="UniProtKB-KW"/>
</dbReference>
<name>A0A2T0WQY0_9BACT</name>
<dbReference type="AlphaFoldDB" id="A0A2T0WQY0"/>
<dbReference type="InterPro" id="IPR020476">
    <property type="entry name" value="Nudix_hydrolase"/>
</dbReference>
<evidence type="ECO:0000256" key="2">
    <source>
        <dbReference type="RuleBase" id="RU003476"/>
    </source>
</evidence>
<dbReference type="PROSITE" id="PS00893">
    <property type="entry name" value="NUDIX_BOX"/>
    <property type="match status" value="1"/>
</dbReference>
<dbReference type="PANTHER" id="PTHR43736">
    <property type="entry name" value="ADP-RIBOSE PYROPHOSPHATASE"/>
    <property type="match status" value="1"/>
</dbReference>
<gene>
    <name evidence="4" type="ORF">CLW00_103209</name>
</gene>
<evidence type="ECO:0000259" key="3">
    <source>
        <dbReference type="PROSITE" id="PS51462"/>
    </source>
</evidence>
<comment type="similarity">
    <text evidence="2">Belongs to the Nudix hydrolase family.</text>
</comment>
<organism evidence="4 5">
    <name type="scientific">Mongoliibacter ruber</name>
    <dbReference type="NCBI Taxonomy" id="1750599"/>
    <lineage>
        <taxon>Bacteria</taxon>
        <taxon>Pseudomonadati</taxon>
        <taxon>Bacteroidota</taxon>
        <taxon>Cytophagia</taxon>
        <taxon>Cytophagales</taxon>
        <taxon>Cyclobacteriaceae</taxon>
        <taxon>Mongoliibacter</taxon>
    </lineage>
</organism>
<feature type="domain" description="Nudix hydrolase" evidence="3">
    <location>
        <begin position="7"/>
        <end position="142"/>
    </location>
</feature>
<dbReference type="PANTHER" id="PTHR43736:SF1">
    <property type="entry name" value="DIHYDRONEOPTERIN TRIPHOSPHATE DIPHOSPHATASE"/>
    <property type="match status" value="1"/>
</dbReference>
<dbReference type="InterPro" id="IPR000086">
    <property type="entry name" value="NUDIX_hydrolase_dom"/>
</dbReference>
<proteinExistence type="inferred from homology"/>
<dbReference type="Gene3D" id="3.90.79.10">
    <property type="entry name" value="Nucleoside Triphosphate Pyrophosphohydrolase"/>
    <property type="match status" value="1"/>
</dbReference>
<evidence type="ECO:0000313" key="5">
    <source>
        <dbReference type="Proteomes" id="UP000238157"/>
    </source>
</evidence>
<reference evidence="4 5" key="1">
    <citation type="submission" date="2018-03" db="EMBL/GenBank/DDBJ databases">
        <title>Genomic Encyclopedia of Archaeal and Bacterial Type Strains, Phase II (KMG-II): from individual species to whole genera.</title>
        <authorList>
            <person name="Goeker M."/>
        </authorList>
    </citation>
    <scope>NUCLEOTIDE SEQUENCE [LARGE SCALE GENOMIC DNA]</scope>
    <source>
        <strain evidence="4 5">DSM 27929</strain>
    </source>
</reference>
<dbReference type="EMBL" id="PVTR01000003">
    <property type="protein sequence ID" value="PRY89087.1"/>
    <property type="molecule type" value="Genomic_DNA"/>
</dbReference>
<dbReference type="PROSITE" id="PS51462">
    <property type="entry name" value="NUDIX"/>
    <property type="match status" value="1"/>
</dbReference>
<dbReference type="PRINTS" id="PR00502">
    <property type="entry name" value="NUDIXFAMILY"/>
</dbReference>
<dbReference type="SUPFAM" id="SSF55811">
    <property type="entry name" value="Nudix"/>
    <property type="match status" value="1"/>
</dbReference>
<sequence>MTYSYNFPRPAVTVDAVVVCTEKNSILLIKRKNDPFKGKWALPGGFVDEDEIPEKAVQRELKEETNLDLKPLSMIGVFGEKGRDPRGWTISIAYYFECIEELMSMAKSGSDSAETEWFPTSELPELAFDHKEIIAKALDGKDRSKKTQ</sequence>
<accession>A0A2T0WQY0</accession>
<keyword evidence="1 2" id="KW-0378">Hydrolase</keyword>
<keyword evidence="5" id="KW-1185">Reference proteome</keyword>
<dbReference type="RefSeq" id="WP_106132869.1">
    <property type="nucleotide sequence ID" value="NZ_PVTR01000003.1"/>
</dbReference>
<evidence type="ECO:0000313" key="4">
    <source>
        <dbReference type="EMBL" id="PRY89087.1"/>
    </source>
</evidence>